<protein>
    <submittedName>
        <fullName evidence="4">L-rhamnose isomerase</fullName>
    </submittedName>
</protein>
<evidence type="ECO:0000256" key="2">
    <source>
        <dbReference type="ARBA" id="ARBA00023211"/>
    </source>
</evidence>
<accession>A0ABV4EN70</accession>
<dbReference type="PANTHER" id="PTHR30268:SF0">
    <property type="entry name" value="L-RHAMNOSE ISOMERASE"/>
    <property type="match status" value="1"/>
</dbReference>
<sequence length="119" mass="12984">MIRGGGLNSPDIAFMLDQCHNVENKIEGQIRSVLNVQEMTARALLIDSEALTKAQRAGDVITANDIFMDAFYTDVRGDLAEWRASRGLPADPIRAFRESGYQEQIAADRVGGTQAGWGA</sequence>
<dbReference type="InterPro" id="IPR050337">
    <property type="entry name" value="L-rhamnose_isomerase"/>
</dbReference>
<proteinExistence type="predicted"/>
<evidence type="ECO:0000256" key="1">
    <source>
        <dbReference type="ARBA" id="ARBA00022723"/>
    </source>
</evidence>
<dbReference type="SUPFAM" id="SSF51658">
    <property type="entry name" value="Xylose isomerase-like"/>
    <property type="match status" value="1"/>
</dbReference>
<dbReference type="Proteomes" id="UP001565435">
    <property type="component" value="Unassembled WGS sequence"/>
</dbReference>
<dbReference type="PANTHER" id="PTHR30268">
    <property type="entry name" value="L-RHAMNOSE ISOMERASE"/>
    <property type="match status" value="1"/>
</dbReference>
<keyword evidence="3 4" id="KW-0413">Isomerase</keyword>
<dbReference type="InterPro" id="IPR036237">
    <property type="entry name" value="Xyl_isomerase-like_sf"/>
</dbReference>
<evidence type="ECO:0000256" key="3">
    <source>
        <dbReference type="ARBA" id="ARBA00023235"/>
    </source>
</evidence>
<dbReference type="Gene3D" id="3.20.20.150">
    <property type="entry name" value="Divalent-metal-dependent TIM barrel enzymes"/>
    <property type="match status" value="1"/>
</dbReference>
<dbReference type="GO" id="GO:0016853">
    <property type="term" value="F:isomerase activity"/>
    <property type="evidence" value="ECO:0007669"/>
    <property type="project" value="UniProtKB-KW"/>
</dbReference>
<gene>
    <name evidence="4" type="ORF">ABH903_003037</name>
</gene>
<name>A0ABV4EN70_BREEP</name>
<keyword evidence="1" id="KW-0479">Metal-binding</keyword>
<organism evidence="4 5">
    <name type="scientific">Brevibacterium epidermidis</name>
    <dbReference type="NCBI Taxonomy" id="1698"/>
    <lineage>
        <taxon>Bacteria</taxon>
        <taxon>Bacillati</taxon>
        <taxon>Actinomycetota</taxon>
        <taxon>Actinomycetes</taxon>
        <taxon>Micrococcales</taxon>
        <taxon>Brevibacteriaceae</taxon>
        <taxon>Brevibacterium</taxon>
    </lineage>
</organism>
<evidence type="ECO:0000313" key="4">
    <source>
        <dbReference type="EMBL" id="MEY9259999.1"/>
    </source>
</evidence>
<reference evidence="4 5" key="1">
    <citation type="submission" date="2024-07" db="EMBL/GenBank/DDBJ databases">
        <title>Mealworm larvae gut microbial communities from Newark, Delaware, USA.</title>
        <authorList>
            <person name="Blenner M."/>
        </authorList>
    </citation>
    <scope>NUCLEOTIDE SEQUENCE [LARGE SCALE GENOMIC DNA]</scope>
    <source>
        <strain evidence="4 5">UD i117</strain>
    </source>
</reference>
<comment type="caution">
    <text evidence="4">The sequence shown here is derived from an EMBL/GenBank/DDBJ whole genome shotgun (WGS) entry which is preliminary data.</text>
</comment>
<dbReference type="EMBL" id="JBGBYS010000021">
    <property type="protein sequence ID" value="MEY9259999.1"/>
    <property type="molecule type" value="Genomic_DNA"/>
</dbReference>
<keyword evidence="5" id="KW-1185">Reference proteome</keyword>
<evidence type="ECO:0000313" key="5">
    <source>
        <dbReference type="Proteomes" id="UP001565435"/>
    </source>
</evidence>
<keyword evidence="2" id="KW-0464">Manganese</keyword>